<protein>
    <submittedName>
        <fullName evidence="1">Uncharacterized protein</fullName>
    </submittedName>
</protein>
<dbReference type="Proteomes" id="UP000822688">
    <property type="component" value="Chromosome 6"/>
</dbReference>
<gene>
    <name evidence="1" type="ORF">KC19_6G118600</name>
</gene>
<evidence type="ECO:0000313" key="1">
    <source>
        <dbReference type="EMBL" id="KAG0569827.1"/>
    </source>
</evidence>
<dbReference type="AlphaFoldDB" id="A0A8T0HGP5"/>
<name>A0A8T0HGP5_CERPU</name>
<comment type="caution">
    <text evidence="1">The sequence shown here is derived from an EMBL/GenBank/DDBJ whole genome shotgun (WGS) entry which is preliminary data.</text>
</comment>
<reference evidence="1 2" key="1">
    <citation type="submission" date="2020-06" db="EMBL/GenBank/DDBJ databases">
        <title>WGS assembly of Ceratodon purpureus strain R40.</title>
        <authorList>
            <person name="Carey S.B."/>
            <person name="Jenkins J."/>
            <person name="Shu S."/>
            <person name="Lovell J.T."/>
            <person name="Sreedasyam A."/>
            <person name="Maumus F."/>
            <person name="Tiley G.P."/>
            <person name="Fernandez-Pozo N."/>
            <person name="Barry K."/>
            <person name="Chen C."/>
            <person name="Wang M."/>
            <person name="Lipzen A."/>
            <person name="Daum C."/>
            <person name="Saski C.A."/>
            <person name="Payton A.C."/>
            <person name="Mcbreen J.C."/>
            <person name="Conrad R.E."/>
            <person name="Kollar L.M."/>
            <person name="Olsson S."/>
            <person name="Huttunen S."/>
            <person name="Landis J.B."/>
            <person name="Wickett N.J."/>
            <person name="Johnson M.G."/>
            <person name="Rensing S.A."/>
            <person name="Grimwood J."/>
            <person name="Schmutz J."/>
            <person name="Mcdaniel S.F."/>
        </authorList>
    </citation>
    <scope>NUCLEOTIDE SEQUENCE [LARGE SCALE GENOMIC DNA]</scope>
    <source>
        <strain evidence="1 2">R40</strain>
    </source>
</reference>
<accession>A0A8T0HGP5</accession>
<evidence type="ECO:0000313" key="2">
    <source>
        <dbReference type="Proteomes" id="UP000822688"/>
    </source>
</evidence>
<sequence>MSAPIHEHMQRVTSSRQRLLPEDLLQRYPMDNCIWTPQSRKERCIKNKGIKSKDDVAIPLRPISLLQNVERFRSKSVELKKPRFRTETTCGKGEEMPKDSAKKMLKVLPVIALDCDKNKSMWNCKANKKEWDAKHQGCCSQHWVSLLNKNEKVSLKKEQKIPKKVYFSPSSKSKFAEMAMQKTQIQSERSCQHLARSSNLSSSLLLSHQAVVDDMNQPQSASSTKRSNDATLNANISVSNDPCLIIPPSSKLKNPGFNSSAWVLAKMEALKNETFTESKALQIAKEYGIVLDEDDEIALKKFFDLEQTSNGKCQKDKTSEKYFNLSSISIPHRSSTPSAR</sequence>
<keyword evidence="2" id="KW-1185">Reference proteome</keyword>
<dbReference type="EMBL" id="CM026427">
    <property type="protein sequence ID" value="KAG0569827.1"/>
    <property type="molecule type" value="Genomic_DNA"/>
</dbReference>
<proteinExistence type="predicted"/>
<organism evidence="1 2">
    <name type="scientific">Ceratodon purpureus</name>
    <name type="common">Fire moss</name>
    <name type="synonym">Dicranum purpureum</name>
    <dbReference type="NCBI Taxonomy" id="3225"/>
    <lineage>
        <taxon>Eukaryota</taxon>
        <taxon>Viridiplantae</taxon>
        <taxon>Streptophyta</taxon>
        <taxon>Embryophyta</taxon>
        <taxon>Bryophyta</taxon>
        <taxon>Bryophytina</taxon>
        <taxon>Bryopsida</taxon>
        <taxon>Dicranidae</taxon>
        <taxon>Pseudoditrichales</taxon>
        <taxon>Ditrichaceae</taxon>
        <taxon>Ceratodon</taxon>
    </lineage>
</organism>